<sequence>MSNLHTEKASGVFCQKFNTKPRGPNCTNASLSLYIEISFCSKRRTTNEKMPPKSSLLSFSRALFKLLLTNPLFSHQRPAGTPKLPKHPSPPRGAPPILPSQTLIFSVERWLLRSSSVFPYFMIVAFEGGGIFRALILLFFFPLLRCLSSETRVKLMVMICFAGLRKETFRVGRAVLPKFFMEDVGEEGFDAVMRGGTRVAMSEMPRVMVESFLKEYLGVEVVIGRELKELAGFYTGLLMEEEEEEEEEEDRGMKMKLKELIDGREVVGFGWQGKDLPHKISSFCKDVHSVSEREKRGWRALPRPKHPKPVIFHDGRIAFRPTPAAVLAMFTWLPFGIILSVFRSLVFILLPYRISIAIGALTGMTNRVIDPINSLHLQRPRTTARSRSCLYICNHRTLLDPVYISAALNKPVTAVVYSLSPVSELISPIKTVRLTRSKEEDRRRMENLLRRGDDLVVCPEGTTCREPYLLRFSPLFAELADEVVPVALRTEVQMFYGTTASGCKWMDSFYFLMNPRPGYAVEFLREMSTVCDGNGRRCAAWEAANSAQAEIGGALGFVCTSLTRRDKYQILAGNDGV</sequence>
<evidence type="ECO:0000256" key="7">
    <source>
        <dbReference type="SAM" id="Phobius"/>
    </source>
</evidence>
<reference evidence="9 10" key="1">
    <citation type="journal article" date="2017" name="Nature">
        <title>The Apostasia genome and the evolution of orchids.</title>
        <authorList>
            <person name="Zhang G.Q."/>
            <person name="Liu K.W."/>
            <person name="Li Z."/>
            <person name="Lohaus R."/>
            <person name="Hsiao Y.Y."/>
            <person name="Niu S.C."/>
            <person name="Wang J.Y."/>
            <person name="Lin Y.C."/>
            <person name="Xu Q."/>
            <person name="Chen L.J."/>
            <person name="Yoshida K."/>
            <person name="Fujiwara S."/>
            <person name="Wang Z.W."/>
            <person name="Zhang Y.Q."/>
            <person name="Mitsuda N."/>
            <person name="Wang M."/>
            <person name="Liu G.H."/>
            <person name="Pecoraro L."/>
            <person name="Huang H.X."/>
            <person name="Xiao X.J."/>
            <person name="Lin M."/>
            <person name="Wu X.Y."/>
            <person name="Wu W.L."/>
            <person name="Chen Y.Y."/>
            <person name="Chang S.B."/>
            <person name="Sakamoto S."/>
            <person name="Ohme-Takagi M."/>
            <person name="Yagi M."/>
            <person name="Zeng S.J."/>
            <person name="Shen C.Y."/>
            <person name="Yeh C.M."/>
            <person name="Luo Y.B."/>
            <person name="Tsai W.C."/>
            <person name="Van de Peer Y."/>
            <person name="Liu Z.J."/>
        </authorList>
    </citation>
    <scope>NUCLEOTIDE SEQUENCE [LARGE SCALE GENOMIC DNA]</scope>
    <source>
        <strain evidence="10">cv. Shenzhen</strain>
        <tissue evidence="9">Stem</tissue>
    </source>
</reference>
<dbReference type="InterPro" id="IPR056462">
    <property type="entry name" value="HAD_RAM2/GPAT1-8"/>
</dbReference>
<dbReference type="OrthoDB" id="1854593at2759"/>
<dbReference type="InterPro" id="IPR002123">
    <property type="entry name" value="Plipid/glycerol_acylTrfase"/>
</dbReference>
<keyword evidence="6 7" id="KW-0472">Membrane</keyword>
<dbReference type="EC" id="2.3.1.15" evidence="9"/>
<keyword evidence="10" id="KW-1185">Reference proteome</keyword>
<comment type="similarity">
    <text evidence="2">Belongs to the GPAT/DAPAT family.</text>
</comment>
<dbReference type="SMART" id="SM00563">
    <property type="entry name" value="PlsC"/>
    <property type="match status" value="1"/>
</dbReference>
<organism evidence="9 10">
    <name type="scientific">Apostasia shenzhenica</name>
    <dbReference type="NCBI Taxonomy" id="1088818"/>
    <lineage>
        <taxon>Eukaryota</taxon>
        <taxon>Viridiplantae</taxon>
        <taxon>Streptophyta</taxon>
        <taxon>Embryophyta</taxon>
        <taxon>Tracheophyta</taxon>
        <taxon>Spermatophyta</taxon>
        <taxon>Magnoliopsida</taxon>
        <taxon>Liliopsida</taxon>
        <taxon>Asparagales</taxon>
        <taxon>Orchidaceae</taxon>
        <taxon>Apostasioideae</taxon>
        <taxon>Apostasia</taxon>
    </lineage>
</organism>
<evidence type="ECO:0000313" key="9">
    <source>
        <dbReference type="EMBL" id="PKA65701.1"/>
    </source>
</evidence>
<name>A0A2I0BD26_9ASPA</name>
<dbReference type="GO" id="GO:0004366">
    <property type="term" value="F:glycerol-3-phosphate O-acyltransferase activity"/>
    <property type="evidence" value="ECO:0007669"/>
    <property type="project" value="UniProtKB-EC"/>
</dbReference>
<dbReference type="AlphaFoldDB" id="A0A2I0BD26"/>
<protein>
    <submittedName>
        <fullName evidence="9">Putative glycerol-3-phosphate acyltransferase 3</fullName>
        <ecNumber evidence="9">2.3.1.15</ecNumber>
    </submittedName>
</protein>
<dbReference type="SUPFAM" id="SSF69593">
    <property type="entry name" value="Glycerol-3-phosphate (1)-acyltransferase"/>
    <property type="match status" value="1"/>
</dbReference>
<keyword evidence="4 7" id="KW-0812">Transmembrane</keyword>
<dbReference type="Proteomes" id="UP000236161">
    <property type="component" value="Unassembled WGS sequence"/>
</dbReference>
<dbReference type="STRING" id="1088818.A0A2I0BD26"/>
<dbReference type="PANTHER" id="PTHR15486">
    <property type="entry name" value="ANCIENT UBIQUITOUS PROTEIN"/>
    <property type="match status" value="1"/>
</dbReference>
<dbReference type="EMBL" id="KZ451890">
    <property type="protein sequence ID" value="PKA65701.1"/>
    <property type="molecule type" value="Genomic_DNA"/>
</dbReference>
<dbReference type="GO" id="GO:0090447">
    <property type="term" value="F:glycerol-3-phosphate 2-O-acyltransferase activity"/>
    <property type="evidence" value="ECO:0007669"/>
    <property type="project" value="TreeGrafter"/>
</dbReference>
<accession>A0A2I0BD26</accession>
<evidence type="ECO:0000256" key="6">
    <source>
        <dbReference type="ARBA" id="ARBA00023136"/>
    </source>
</evidence>
<feature type="transmembrane region" description="Helical" evidence="7">
    <location>
        <begin position="120"/>
        <end position="144"/>
    </location>
</feature>
<proteinExistence type="inferred from homology"/>
<keyword evidence="5 7" id="KW-1133">Transmembrane helix</keyword>
<dbReference type="PANTHER" id="PTHR15486:SF62">
    <property type="entry name" value="GLYCEROL-3-PHOSPHATE ACYLTRANSFERASE 2-RELATED"/>
    <property type="match status" value="1"/>
</dbReference>
<evidence type="ECO:0000313" key="10">
    <source>
        <dbReference type="Proteomes" id="UP000236161"/>
    </source>
</evidence>
<dbReference type="GO" id="GO:0016791">
    <property type="term" value="F:phosphatase activity"/>
    <property type="evidence" value="ECO:0007669"/>
    <property type="project" value="TreeGrafter"/>
</dbReference>
<keyword evidence="3 9" id="KW-0808">Transferase</keyword>
<feature type="domain" description="Phospholipid/glycerol acyltransferase" evidence="8">
    <location>
        <begin position="389"/>
        <end position="491"/>
    </location>
</feature>
<evidence type="ECO:0000256" key="2">
    <source>
        <dbReference type="ARBA" id="ARBA00007937"/>
    </source>
</evidence>
<evidence type="ECO:0000256" key="5">
    <source>
        <dbReference type="ARBA" id="ARBA00022989"/>
    </source>
</evidence>
<comment type="subcellular location">
    <subcellularLocation>
        <location evidence="1">Membrane</location>
        <topology evidence="1">Multi-pass membrane protein</topology>
    </subcellularLocation>
</comment>
<gene>
    <name evidence="9" type="primary">GPAT3</name>
    <name evidence="9" type="ORF">AXF42_Ash013116</name>
</gene>
<dbReference type="CDD" id="cd06551">
    <property type="entry name" value="LPLAT"/>
    <property type="match status" value="1"/>
</dbReference>
<evidence type="ECO:0000256" key="4">
    <source>
        <dbReference type="ARBA" id="ARBA00022692"/>
    </source>
</evidence>
<dbReference type="GO" id="GO:0010143">
    <property type="term" value="P:cutin biosynthetic process"/>
    <property type="evidence" value="ECO:0007669"/>
    <property type="project" value="TreeGrafter"/>
</dbReference>
<feature type="transmembrane region" description="Helical" evidence="7">
    <location>
        <begin position="326"/>
        <end position="350"/>
    </location>
</feature>
<keyword evidence="9" id="KW-0012">Acyltransferase</keyword>
<evidence type="ECO:0000256" key="3">
    <source>
        <dbReference type="ARBA" id="ARBA00022679"/>
    </source>
</evidence>
<dbReference type="GO" id="GO:0016020">
    <property type="term" value="C:membrane"/>
    <property type="evidence" value="ECO:0007669"/>
    <property type="project" value="UniProtKB-SubCell"/>
</dbReference>
<dbReference type="Pfam" id="PF23270">
    <property type="entry name" value="HAD_RAM2_N"/>
    <property type="match status" value="1"/>
</dbReference>
<evidence type="ECO:0000259" key="8">
    <source>
        <dbReference type="SMART" id="SM00563"/>
    </source>
</evidence>
<dbReference type="Pfam" id="PF01553">
    <property type="entry name" value="Acyltransferase"/>
    <property type="match status" value="1"/>
</dbReference>
<evidence type="ECO:0000256" key="1">
    <source>
        <dbReference type="ARBA" id="ARBA00004141"/>
    </source>
</evidence>